<keyword evidence="2" id="KW-0479">Metal-binding</keyword>
<dbReference type="AlphaFoldDB" id="A0ABD0Y6X3"/>
<keyword evidence="7" id="KW-0539">Nucleus</keyword>
<dbReference type="GO" id="GO:0008270">
    <property type="term" value="F:zinc ion binding"/>
    <property type="evidence" value="ECO:0007669"/>
    <property type="project" value="UniProtKB-KW"/>
</dbReference>
<evidence type="ECO:0000313" key="11">
    <source>
        <dbReference type="EMBL" id="KAL1023940.1"/>
    </source>
</evidence>
<dbReference type="FunFam" id="3.30.160.60:FF:001450">
    <property type="entry name" value="zinc finger protein 774"/>
    <property type="match status" value="1"/>
</dbReference>
<evidence type="ECO:0000256" key="2">
    <source>
        <dbReference type="ARBA" id="ARBA00022723"/>
    </source>
</evidence>
<dbReference type="Pfam" id="PF00096">
    <property type="entry name" value="zf-C2H2"/>
    <property type="match status" value="3"/>
</dbReference>
<evidence type="ECO:0000313" key="12">
    <source>
        <dbReference type="Proteomes" id="UP001557470"/>
    </source>
</evidence>
<evidence type="ECO:0000256" key="3">
    <source>
        <dbReference type="ARBA" id="ARBA00022737"/>
    </source>
</evidence>
<organism evidence="11 12">
    <name type="scientific">Umbra pygmaea</name>
    <name type="common">Eastern mudminnow</name>
    <dbReference type="NCBI Taxonomy" id="75934"/>
    <lineage>
        <taxon>Eukaryota</taxon>
        <taxon>Metazoa</taxon>
        <taxon>Chordata</taxon>
        <taxon>Craniata</taxon>
        <taxon>Vertebrata</taxon>
        <taxon>Euteleostomi</taxon>
        <taxon>Actinopterygii</taxon>
        <taxon>Neopterygii</taxon>
        <taxon>Teleostei</taxon>
        <taxon>Protacanthopterygii</taxon>
        <taxon>Esociformes</taxon>
        <taxon>Umbridae</taxon>
        <taxon>Umbra</taxon>
    </lineage>
</organism>
<gene>
    <name evidence="11" type="ORF">UPYG_G00049300</name>
</gene>
<dbReference type="SUPFAM" id="SSF57667">
    <property type="entry name" value="beta-beta-alpha zinc fingers"/>
    <property type="match status" value="3"/>
</dbReference>
<dbReference type="PROSITE" id="PS00028">
    <property type="entry name" value="ZINC_FINGER_C2H2_1"/>
    <property type="match status" value="5"/>
</dbReference>
<evidence type="ECO:0000256" key="8">
    <source>
        <dbReference type="PROSITE-ProRule" id="PRU00042"/>
    </source>
</evidence>
<feature type="compositionally biased region" description="Basic and acidic residues" evidence="9">
    <location>
        <begin position="62"/>
        <end position="76"/>
    </location>
</feature>
<dbReference type="SMART" id="SM00355">
    <property type="entry name" value="ZnF_C2H2"/>
    <property type="match status" value="6"/>
</dbReference>
<keyword evidence="6" id="KW-0238">DNA-binding</keyword>
<dbReference type="GO" id="GO:0005634">
    <property type="term" value="C:nucleus"/>
    <property type="evidence" value="ECO:0007669"/>
    <property type="project" value="UniProtKB-SubCell"/>
</dbReference>
<dbReference type="Gene3D" id="3.30.160.60">
    <property type="entry name" value="Classic Zinc Finger"/>
    <property type="match status" value="5"/>
</dbReference>
<dbReference type="FunFam" id="3.30.160.60:FF:000478">
    <property type="entry name" value="Zinc finger protein 133"/>
    <property type="match status" value="1"/>
</dbReference>
<dbReference type="FunFam" id="3.30.160.60:FF:000358">
    <property type="entry name" value="zinc finger protein 24"/>
    <property type="match status" value="1"/>
</dbReference>
<feature type="domain" description="C2H2-type" evidence="10">
    <location>
        <begin position="307"/>
        <end position="334"/>
    </location>
</feature>
<reference evidence="11 12" key="1">
    <citation type="submission" date="2024-06" db="EMBL/GenBank/DDBJ databases">
        <authorList>
            <person name="Pan Q."/>
            <person name="Wen M."/>
            <person name="Jouanno E."/>
            <person name="Zahm M."/>
            <person name="Klopp C."/>
            <person name="Cabau C."/>
            <person name="Louis A."/>
            <person name="Berthelot C."/>
            <person name="Parey E."/>
            <person name="Roest Crollius H."/>
            <person name="Montfort J."/>
            <person name="Robinson-Rechavi M."/>
            <person name="Bouchez O."/>
            <person name="Lampietro C."/>
            <person name="Lopez Roques C."/>
            <person name="Donnadieu C."/>
            <person name="Postlethwait J."/>
            <person name="Bobe J."/>
            <person name="Verreycken H."/>
            <person name="Guiguen Y."/>
        </authorList>
    </citation>
    <scope>NUCLEOTIDE SEQUENCE [LARGE SCALE GENOMIC DNA]</scope>
    <source>
        <strain evidence="11">Up_M1</strain>
        <tissue evidence="11">Testis</tissue>
    </source>
</reference>
<accession>A0ABD0Y6X3</accession>
<evidence type="ECO:0000256" key="5">
    <source>
        <dbReference type="ARBA" id="ARBA00022833"/>
    </source>
</evidence>
<feature type="domain" description="C2H2-type" evidence="10">
    <location>
        <begin position="363"/>
        <end position="391"/>
    </location>
</feature>
<keyword evidence="3" id="KW-0677">Repeat</keyword>
<keyword evidence="12" id="KW-1185">Reference proteome</keyword>
<protein>
    <recommendedName>
        <fullName evidence="10">C2H2-type domain-containing protein</fullName>
    </recommendedName>
</protein>
<feature type="domain" description="C2H2-type" evidence="10">
    <location>
        <begin position="335"/>
        <end position="362"/>
    </location>
</feature>
<dbReference type="InterPro" id="IPR013087">
    <property type="entry name" value="Znf_C2H2_type"/>
</dbReference>
<dbReference type="FunFam" id="3.30.160.60:FF:000275">
    <property type="entry name" value="zinc finger protein 90 homolog"/>
    <property type="match status" value="1"/>
</dbReference>
<comment type="caution">
    <text evidence="11">The sequence shown here is derived from an EMBL/GenBank/DDBJ whole genome shotgun (WGS) entry which is preliminary data.</text>
</comment>
<dbReference type="InterPro" id="IPR050331">
    <property type="entry name" value="Zinc_finger"/>
</dbReference>
<evidence type="ECO:0000256" key="9">
    <source>
        <dbReference type="SAM" id="MobiDB-lite"/>
    </source>
</evidence>
<keyword evidence="4 8" id="KW-0863">Zinc-finger</keyword>
<proteinExistence type="predicted"/>
<evidence type="ECO:0000256" key="1">
    <source>
        <dbReference type="ARBA" id="ARBA00004123"/>
    </source>
</evidence>
<dbReference type="GO" id="GO:0003677">
    <property type="term" value="F:DNA binding"/>
    <property type="evidence" value="ECO:0007669"/>
    <property type="project" value="UniProtKB-KW"/>
</dbReference>
<comment type="subcellular location">
    <subcellularLocation>
        <location evidence="1">Nucleus</location>
    </subcellularLocation>
</comment>
<evidence type="ECO:0000259" key="10">
    <source>
        <dbReference type="PROSITE" id="PS50157"/>
    </source>
</evidence>
<dbReference type="Proteomes" id="UP001557470">
    <property type="component" value="Unassembled WGS sequence"/>
</dbReference>
<feature type="domain" description="C2H2-type" evidence="10">
    <location>
        <begin position="279"/>
        <end position="306"/>
    </location>
</feature>
<name>A0ABD0Y6X3_UMBPY</name>
<dbReference type="PANTHER" id="PTHR16515:SF49">
    <property type="entry name" value="GASTRULA ZINC FINGER PROTEIN XLCGF49.1-LIKE-RELATED"/>
    <property type="match status" value="1"/>
</dbReference>
<dbReference type="PANTHER" id="PTHR16515">
    <property type="entry name" value="PR DOMAIN ZINC FINGER PROTEIN"/>
    <property type="match status" value="1"/>
</dbReference>
<evidence type="ECO:0000256" key="4">
    <source>
        <dbReference type="ARBA" id="ARBA00022771"/>
    </source>
</evidence>
<dbReference type="PROSITE" id="PS50157">
    <property type="entry name" value="ZINC_FINGER_C2H2_2"/>
    <property type="match status" value="4"/>
</dbReference>
<keyword evidence="5" id="KW-0862">Zinc</keyword>
<dbReference type="InterPro" id="IPR036236">
    <property type="entry name" value="Znf_C2H2_sf"/>
</dbReference>
<evidence type="ECO:0000256" key="7">
    <source>
        <dbReference type="ARBA" id="ARBA00023242"/>
    </source>
</evidence>
<dbReference type="EMBL" id="JAGEUA010000001">
    <property type="protein sequence ID" value="KAL1023940.1"/>
    <property type="molecule type" value="Genomic_DNA"/>
</dbReference>
<evidence type="ECO:0000256" key="6">
    <source>
        <dbReference type="ARBA" id="ARBA00023125"/>
    </source>
</evidence>
<sequence length="394" mass="45043">MSTLQTLRVFLNDRLTAAALEIFGAVEKTVVEYQKENDLLRKQLLTKPETQRCRKDSLQFSVSKEEVPPEQQHCEQEWSPSLGQEDPEPTQIKEEPEELWTSQEEEQLQGLEEDIMQFRVTPPCVKGDVDQEDLFQSVTFTQTQNVENRQVEYKAVDLQHFVPEAHLNGLDVPCDPPSASQNAASTHSSAPTMGLVGLCHTPWYPSPPIGEHHSQLSTTFFKTHCCRDCGETFGLRAELQRHETVARLRVSECSFCRQQYNSTCKLKAHIQTCHTKKLSACAFCGKTFKCTRVLSRHMMIHTGEKPFSCGDCGKRFNRKEVLTMHIRTHTGEKPFSCGDCGIRFNMKRNLIAHKLTHTGEKPHGCLFCGKKFIRKDNLLRHVNNYHKDRVQGKI</sequence>
<feature type="region of interest" description="Disordered" evidence="9">
    <location>
        <begin position="62"/>
        <end position="96"/>
    </location>
</feature>